<comment type="caution">
    <text evidence="1">The sequence shown here is derived from an EMBL/GenBank/DDBJ whole genome shotgun (WGS) entry which is preliminary data.</text>
</comment>
<dbReference type="AlphaFoldDB" id="A0A512C4A2"/>
<gene>
    <name evidence="1" type="ORF">MAE02_67240</name>
</gene>
<protein>
    <submittedName>
        <fullName evidence="1">Uncharacterized protein</fullName>
    </submittedName>
</protein>
<evidence type="ECO:0000313" key="2">
    <source>
        <dbReference type="Proteomes" id="UP000321085"/>
    </source>
</evidence>
<evidence type="ECO:0000313" key="1">
    <source>
        <dbReference type="EMBL" id="GEO19028.1"/>
    </source>
</evidence>
<dbReference type="Proteomes" id="UP000321085">
    <property type="component" value="Unassembled WGS sequence"/>
</dbReference>
<reference evidence="1 2" key="1">
    <citation type="submission" date="2019-07" db="EMBL/GenBank/DDBJ databases">
        <title>Whole genome shotgun sequence of Microvirga aerophila NBRC 106136.</title>
        <authorList>
            <person name="Hosoyama A."/>
            <person name="Uohara A."/>
            <person name="Ohji S."/>
            <person name="Ichikawa N."/>
        </authorList>
    </citation>
    <scope>NUCLEOTIDE SEQUENCE [LARGE SCALE GENOMIC DNA]</scope>
    <source>
        <strain evidence="1 2">NBRC 106136</strain>
    </source>
</reference>
<organism evidence="1 2">
    <name type="scientific">Microvirga aerophila</name>
    <dbReference type="NCBI Taxonomy" id="670291"/>
    <lineage>
        <taxon>Bacteria</taxon>
        <taxon>Pseudomonadati</taxon>
        <taxon>Pseudomonadota</taxon>
        <taxon>Alphaproteobacteria</taxon>
        <taxon>Hyphomicrobiales</taxon>
        <taxon>Methylobacteriaceae</taxon>
        <taxon>Microvirga</taxon>
    </lineage>
</organism>
<sequence>MKCLIVRRRIAQRWEAAGISLLLVALVAPTDQDFVEGFDLIRRRSIEWVKPIFCRSRRSTVASKRFFRKLFKGTVKLMPNGQSWRGRSHQVGQSYYTRAAPVASRQVARE</sequence>
<accession>A0A512C4A2</accession>
<keyword evidence="2" id="KW-1185">Reference proteome</keyword>
<dbReference type="EMBL" id="BJYU01000298">
    <property type="protein sequence ID" value="GEO19028.1"/>
    <property type="molecule type" value="Genomic_DNA"/>
</dbReference>
<name>A0A512C4A2_9HYPH</name>
<proteinExistence type="predicted"/>